<proteinExistence type="predicted"/>
<evidence type="ECO:0000256" key="1">
    <source>
        <dbReference type="ARBA" id="ARBA00023015"/>
    </source>
</evidence>
<dbReference type="InterPro" id="IPR000843">
    <property type="entry name" value="HTH_LacI"/>
</dbReference>
<dbReference type="GO" id="GO:0000976">
    <property type="term" value="F:transcription cis-regulatory region binding"/>
    <property type="evidence" value="ECO:0007669"/>
    <property type="project" value="TreeGrafter"/>
</dbReference>
<dbReference type="Proteomes" id="UP000309594">
    <property type="component" value="Unassembled WGS sequence"/>
</dbReference>
<organism evidence="5 6">
    <name type="scientific">Pedobacter hiemivivus</name>
    <dbReference type="NCBI Taxonomy" id="2530454"/>
    <lineage>
        <taxon>Bacteria</taxon>
        <taxon>Pseudomonadati</taxon>
        <taxon>Bacteroidota</taxon>
        <taxon>Sphingobacteriia</taxon>
        <taxon>Sphingobacteriales</taxon>
        <taxon>Sphingobacteriaceae</taxon>
        <taxon>Pedobacter</taxon>
    </lineage>
</organism>
<dbReference type="PANTHER" id="PTHR30146:SF109">
    <property type="entry name" value="HTH-TYPE TRANSCRIPTIONAL REGULATOR GALS"/>
    <property type="match status" value="1"/>
</dbReference>
<reference evidence="5 6" key="1">
    <citation type="submission" date="2019-04" db="EMBL/GenBank/DDBJ databases">
        <title>Pedobacter sp. RP-1-16 sp. nov., isolated from Arctic soil.</title>
        <authorList>
            <person name="Dahal R.H."/>
            <person name="Kim D.-U."/>
        </authorList>
    </citation>
    <scope>NUCLEOTIDE SEQUENCE [LARGE SCALE GENOMIC DNA]</scope>
    <source>
        <strain evidence="5 6">RP-1-16</strain>
    </source>
</reference>
<dbReference type="SUPFAM" id="SSF47413">
    <property type="entry name" value="lambda repressor-like DNA-binding domains"/>
    <property type="match status" value="1"/>
</dbReference>
<dbReference type="Pfam" id="PF13377">
    <property type="entry name" value="Peripla_BP_3"/>
    <property type="match status" value="1"/>
</dbReference>
<dbReference type="InterPro" id="IPR010982">
    <property type="entry name" value="Lambda_DNA-bd_dom_sf"/>
</dbReference>
<dbReference type="Gene3D" id="1.10.260.40">
    <property type="entry name" value="lambda repressor-like DNA-binding domains"/>
    <property type="match status" value="1"/>
</dbReference>
<evidence type="ECO:0000313" key="5">
    <source>
        <dbReference type="EMBL" id="TKC63579.1"/>
    </source>
</evidence>
<dbReference type="EMBL" id="SWDX01000002">
    <property type="protein sequence ID" value="TKC63579.1"/>
    <property type="molecule type" value="Genomic_DNA"/>
</dbReference>
<feature type="domain" description="HTH lacI-type" evidence="4">
    <location>
        <begin position="4"/>
        <end position="58"/>
    </location>
</feature>
<dbReference type="CDD" id="cd01392">
    <property type="entry name" value="HTH_LacI"/>
    <property type="match status" value="1"/>
</dbReference>
<dbReference type="GO" id="GO:0003700">
    <property type="term" value="F:DNA-binding transcription factor activity"/>
    <property type="evidence" value="ECO:0007669"/>
    <property type="project" value="TreeGrafter"/>
</dbReference>
<keyword evidence="2" id="KW-0238">DNA-binding</keyword>
<dbReference type="Pfam" id="PF00356">
    <property type="entry name" value="LacI"/>
    <property type="match status" value="1"/>
</dbReference>
<dbReference type="Gene3D" id="3.40.50.2300">
    <property type="match status" value="2"/>
</dbReference>
<keyword evidence="1" id="KW-0805">Transcription regulation</keyword>
<dbReference type="AlphaFoldDB" id="A0A4U1GJS3"/>
<dbReference type="RefSeq" id="WP_136879249.1">
    <property type="nucleotide sequence ID" value="NZ_SWDX01000002.1"/>
</dbReference>
<accession>A0A4U1GJS3</accession>
<evidence type="ECO:0000313" key="6">
    <source>
        <dbReference type="Proteomes" id="UP000309594"/>
    </source>
</evidence>
<comment type="caution">
    <text evidence="5">The sequence shown here is derived from an EMBL/GenBank/DDBJ whole genome shotgun (WGS) entry which is preliminary data.</text>
</comment>
<protein>
    <submittedName>
        <fullName evidence="5">LacI family transcriptional regulator</fullName>
    </submittedName>
</protein>
<evidence type="ECO:0000259" key="4">
    <source>
        <dbReference type="PROSITE" id="PS50932"/>
    </source>
</evidence>
<evidence type="ECO:0000256" key="3">
    <source>
        <dbReference type="ARBA" id="ARBA00023163"/>
    </source>
</evidence>
<sequence length="337" mass="37525">MKNINIRELALELNLSVSTVSKALNDSYEISEETKRRVLETAARLNYVPNPYASSLRGRKSKNIGVVIPEVADSFFSLAINGIESVAKEKGYHVLICLTHESFENERTILKEFQGGRVDGVLLSVSRETTQCNHISDLIANGLPLVFFDRACDNVETAKITTDDFESAYKATAHLIQQNCDQIAFLSISKSLSISNKRLEGYLQALNDYQIKADPKYIIHCSNDAEQNYLLIKKLLQQKNKPNGIIASVEKLTTPVYMACEALKLKVPKDVKIVCFSNLETAAILNPSLTTITQPAFEMGKTAATLLFRALENRNFSLIKEDFMIPSTLVVRGSTSH</sequence>
<name>A0A4U1GJS3_9SPHI</name>
<dbReference type="SMART" id="SM00354">
    <property type="entry name" value="HTH_LACI"/>
    <property type="match status" value="1"/>
</dbReference>
<dbReference type="PANTHER" id="PTHR30146">
    <property type="entry name" value="LACI-RELATED TRANSCRIPTIONAL REPRESSOR"/>
    <property type="match status" value="1"/>
</dbReference>
<dbReference type="CDD" id="cd06267">
    <property type="entry name" value="PBP1_LacI_sugar_binding-like"/>
    <property type="match status" value="1"/>
</dbReference>
<dbReference type="PROSITE" id="PS50932">
    <property type="entry name" value="HTH_LACI_2"/>
    <property type="match status" value="1"/>
</dbReference>
<dbReference type="SUPFAM" id="SSF53822">
    <property type="entry name" value="Periplasmic binding protein-like I"/>
    <property type="match status" value="1"/>
</dbReference>
<evidence type="ECO:0000256" key="2">
    <source>
        <dbReference type="ARBA" id="ARBA00023125"/>
    </source>
</evidence>
<keyword evidence="3" id="KW-0804">Transcription</keyword>
<dbReference type="InterPro" id="IPR046335">
    <property type="entry name" value="LacI/GalR-like_sensor"/>
</dbReference>
<gene>
    <name evidence="5" type="ORF">FBD94_04265</name>
</gene>
<dbReference type="InterPro" id="IPR028082">
    <property type="entry name" value="Peripla_BP_I"/>
</dbReference>